<keyword evidence="4" id="KW-0812">Transmembrane</keyword>
<dbReference type="EMBL" id="MU802033">
    <property type="protein sequence ID" value="KAJ3983134.1"/>
    <property type="molecule type" value="Genomic_DNA"/>
</dbReference>
<gene>
    <name evidence="5" type="ORF">F5890DRAFT_237658</name>
</gene>
<dbReference type="AlphaFoldDB" id="A0AA38PWP0"/>
<proteinExistence type="inferred from homology"/>
<feature type="transmembrane region" description="Helical" evidence="4">
    <location>
        <begin position="6"/>
        <end position="26"/>
    </location>
</feature>
<dbReference type="Pfam" id="PF11807">
    <property type="entry name" value="UstYa"/>
    <property type="match status" value="1"/>
</dbReference>
<keyword evidence="2" id="KW-0560">Oxidoreductase</keyword>
<dbReference type="PANTHER" id="PTHR33365:SF11">
    <property type="entry name" value="TAT PATHWAY SIGNAL SEQUENCE"/>
    <property type="match status" value="1"/>
</dbReference>
<comment type="caution">
    <text evidence="5">The sequence shown here is derived from an EMBL/GenBank/DDBJ whole genome shotgun (WGS) entry which is preliminary data.</text>
</comment>
<sequence length="196" mass="21972">MTSPPHRYLLVFATISFLLGSALNIYNLKKLRTQLGPSPTEPLTSELPLTVNPAVLNFLFAQHYEITNDSEWATLVPHKGSRVRLPSKQQRSMEDDFEVALYHDLHCLDVIRSVFVSMRDGSSAHSPEAEECLGTIRQAILCTADITLEPAEVICYDGEECNDAGPEASGNNVDHRCRDWVQVRKFVESNQKGWNA</sequence>
<dbReference type="Proteomes" id="UP001163850">
    <property type="component" value="Unassembled WGS sequence"/>
</dbReference>
<keyword evidence="4" id="KW-0472">Membrane</keyword>
<evidence type="ECO:0000256" key="3">
    <source>
        <dbReference type="ARBA" id="ARBA00035112"/>
    </source>
</evidence>
<accession>A0AA38PWP0</accession>
<name>A0AA38PWP0_9AGAR</name>
<dbReference type="GO" id="GO:0016491">
    <property type="term" value="F:oxidoreductase activity"/>
    <property type="evidence" value="ECO:0007669"/>
    <property type="project" value="UniProtKB-KW"/>
</dbReference>
<comment type="similarity">
    <text evidence="3">Belongs to the ustYa family.</text>
</comment>
<comment type="pathway">
    <text evidence="1">Mycotoxin biosynthesis.</text>
</comment>
<evidence type="ECO:0000256" key="2">
    <source>
        <dbReference type="ARBA" id="ARBA00023002"/>
    </source>
</evidence>
<dbReference type="InterPro" id="IPR021765">
    <property type="entry name" value="UstYa-like"/>
</dbReference>
<dbReference type="PANTHER" id="PTHR33365">
    <property type="entry name" value="YALI0B05434P"/>
    <property type="match status" value="1"/>
</dbReference>
<evidence type="ECO:0000313" key="5">
    <source>
        <dbReference type="EMBL" id="KAJ3983134.1"/>
    </source>
</evidence>
<evidence type="ECO:0000256" key="4">
    <source>
        <dbReference type="SAM" id="Phobius"/>
    </source>
</evidence>
<reference evidence="5" key="1">
    <citation type="submission" date="2022-08" db="EMBL/GenBank/DDBJ databases">
        <authorList>
            <consortium name="DOE Joint Genome Institute"/>
            <person name="Min B."/>
            <person name="Riley R."/>
            <person name="Sierra-Patev S."/>
            <person name="Naranjo-Ortiz M."/>
            <person name="Looney B."/>
            <person name="Konkel Z."/>
            <person name="Slot J.C."/>
            <person name="Sakamoto Y."/>
            <person name="Steenwyk J.L."/>
            <person name="Rokas A."/>
            <person name="Carro J."/>
            <person name="Camarero S."/>
            <person name="Ferreira P."/>
            <person name="Molpeceres G."/>
            <person name="Ruiz-Duenas F.J."/>
            <person name="Serrano A."/>
            <person name="Henrissat B."/>
            <person name="Drula E."/>
            <person name="Hughes K.W."/>
            <person name="Mata J.L."/>
            <person name="Ishikawa N.K."/>
            <person name="Vargas-Isla R."/>
            <person name="Ushijima S."/>
            <person name="Smith C.A."/>
            <person name="Ahrendt S."/>
            <person name="Andreopoulos W."/>
            <person name="He G."/>
            <person name="Labutti K."/>
            <person name="Lipzen A."/>
            <person name="Ng V."/>
            <person name="Sandor L."/>
            <person name="Barry K."/>
            <person name="Martinez A.T."/>
            <person name="Xiao Y."/>
            <person name="Gibbons J.G."/>
            <person name="Terashima K."/>
            <person name="Hibbett D.S."/>
            <person name="Grigoriev I.V."/>
        </authorList>
    </citation>
    <scope>NUCLEOTIDE SEQUENCE</scope>
    <source>
        <strain evidence="5">TFB7829</strain>
    </source>
</reference>
<dbReference type="GO" id="GO:0043386">
    <property type="term" value="P:mycotoxin biosynthetic process"/>
    <property type="evidence" value="ECO:0007669"/>
    <property type="project" value="InterPro"/>
</dbReference>
<keyword evidence="4" id="KW-1133">Transmembrane helix</keyword>
<evidence type="ECO:0000256" key="1">
    <source>
        <dbReference type="ARBA" id="ARBA00004685"/>
    </source>
</evidence>
<evidence type="ECO:0000313" key="6">
    <source>
        <dbReference type="Proteomes" id="UP001163850"/>
    </source>
</evidence>
<protein>
    <submittedName>
        <fullName evidence="5">Uncharacterized protein</fullName>
    </submittedName>
</protein>
<organism evidence="5 6">
    <name type="scientific">Lentinula detonsa</name>
    <dbReference type="NCBI Taxonomy" id="2804962"/>
    <lineage>
        <taxon>Eukaryota</taxon>
        <taxon>Fungi</taxon>
        <taxon>Dikarya</taxon>
        <taxon>Basidiomycota</taxon>
        <taxon>Agaricomycotina</taxon>
        <taxon>Agaricomycetes</taxon>
        <taxon>Agaricomycetidae</taxon>
        <taxon>Agaricales</taxon>
        <taxon>Marasmiineae</taxon>
        <taxon>Omphalotaceae</taxon>
        <taxon>Lentinula</taxon>
    </lineage>
</organism>